<dbReference type="EMBL" id="BPLQ01014490">
    <property type="protein sequence ID" value="GIY80233.1"/>
    <property type="molecule type" value="Genomic_DNA"/>
</dbReference>
<evidence type="ECO:0000313" key="3">
    <source>
        <dbReference type="Proteomes" id="UP001054837"/>
    </source>
</evidence>
<reference evidence="2 3" key="1">
    <citation type="submission" date="2021-06" db="EMBL/GenBank/DDBJ databases">
        <title>Caerostris darwini draft genome.</title>
        <authorList>
            <person name="Kono N."/>
            <person name="Arakawa K."/>
        </authorList>
    </citation>
    <scope>NUCLEOTIDE SEQUENCE [LARGE SCALE GENOMIC DNA]</scope>
</reference>
<name>A0AAV4WD98_9ARAC</name>
<organism evidence="2 3">
    <name type="scientific">Caerostris darwini</name>
    <dbReference type="NCBI Taxonomy" id="1538125"/>
    <lineage>
        <taxon>Eukaryota</taxon>
        <taxon>Metazoa</taxon>
        <taxon>Ecdysozoa</taxon>
        <taxon>Arthropoda</taxon>
        <taxon>Chelicerata</taxon>
        <taxon>Arachnida</taxon>
        <taxon>Araneae</taxon>
        <taxon>Araneomorphae</taxon>
        <taxon>Entelegynae</taxon>
        <taxon>Araneoidea</taxon>
        <taxon>Araneidae</taxon>
        <taxon>Caerostris</taxon>
    </lineage>
</organism>
<keyword evidence="3" id="KW-1185">Reference proteome</keyword>
<feature type="region of interest" description="Disordered" evidence="1">
    <location>
        <begin position="20"/>
        <end position="91"/>
    </location>
</feature>
<proteinExistence type="predicted"/>
<feature type="compositionally biased region" description="Acidic residues" evidence="1">
    <location>
        <begin position="30"/>
        <end position="75"/>
    </location>
</feature>
<evidence type="ECO:0000313" key="2">
    <source>
        <dbReference type="EMBL" id="GIY80233.1"/>
    </source>
</evidence>
<accession>A0AAV4WD98</accession>
<protein>
    <submittedName>
        <fullName evidence="2">Uncharacterized protein</fullName>
    </submittedName>
</protein>
<comment type="caution">
    <text evidence="2">The sequence shown here is derived from an EMBL/GenBank/DDBJ whole genome shotgun (WGS) entry which is preliminary data.</text>
</comment>
<dbReference type="AlphaFoldDB" id="A0AAV4WD98"/>
<evidence type="ECO:0000256" key="1">
    <source>
        <dbReference type="SAM" id="MobiDB-lite"/>
    </source>
</evidence>
<dbReference type="Proteomes" id="UP001054837">
    <property type="component" value="Unassembled WGS sequence"/>
</dbReference>
<gene>
    <name evidence="2" type="ORF">CDAR_19101</name>
</gene>
<sequence>MCRFFGLNFGVFFPQYSPPEAAAQHRAEEEVVEDENAEQEENGSDDDNNDDDQNDRPPEDDDEGAVGGEPLDEDGQPLRGDLVTPEHGRLHPEQKWRIWTILKSQRRGEPSTTTTAVATTTTCSVAKGLSESSPLLGERSRGLLVV</sequence>